<organism evidence="1 2">
    <name type="scientific">Candidatus Nomurabacteria bacterium RIFCSPHIGHO2_01_FULL_39_10</name>
    <dbReference type="NCBI Taxonomy" id="1801733"/>
    <lineage>
        <taxon>Bacteria</taxon>
        <taxon>Candidatus Nomuraibacteriota</taxon>
    </lineage>
</organism>
<accession>A0A1F6V8R2</accession>
<name>A0A1F6V8R2_9BACT</name>
<sequence length="64" mass="7506">MDTLTELNWSEITRSFLAEKIKRALLLKKLDKMLENSQLTEQDCLKLGEIAKKSIFKKHLAKSW</sequence>
<evidence type="ECO:0000313" key="1">
    <source>
        <dbReference type="EMBL" id="OGI66023.1"/>
    </source>
</evidence>
<dbReference type="EMBL" id="MFTJ01000016">
    <property type="protein sequence ID" value="OGI66023.1"/>
    <property type="molecule type" value="Genomic_DNA"/>
</dbReference>
<dbReference type="AlphaFoldDB" id="A0A1F6V8R2"/>
<comment type="caution">
    <text evidence="1">The sequence shown here is derived from an EMBL/GenBank/DDBJ whole genome shotgun (WGS) entry which is preliminary data.</text>
</comment>
<proteinExistence type="predicted"/>
<gene>
    <name evidence="1" type="ORF">A2642_05030</name>
</gene>
<evidence type="ECO:0000313" key="2">
    <source>
        <dbReference type="Proteomes" id="UP000178700"/>
    </source>
</evidence>
<dbReference type="Proteomes" id="UP000178700">
    <property type="component" value="Unassembled WGS sequence"/>
</dbReference>
<protein>
    <submittedName>
        <fullName evidence="1">Uncharacterized protein</fullName>
    </submittedName>
</protein>
<reference evidence="1 2" key="1">
    <citation type="journal article" date="2016" name="Nat. Commun.">
        <title>Thousands of microbial genomes shed light on interconnected biogeochemical processes in an aquifer system.</title>
        <authorList>
            <person name="Anantharaman K."/>
            <person name="Brown C.T."/>
            <person name="Hug L.A."/>
            <person name="Sharon I."/>
            <person name="Castelle C.J."/>
            <person name="Probst A.J."/>
            <person name="Thomas B.C."/>
            <person name="Singh A."/>
            <person name="Wilkins M.J."/>
            <person name="Karaoz U."/>
            <person name="Brodie E.L."/>
            <person name="Williams K.H."/>
            <person name="Hubbard S.S."/>
            <person name="Banfield J.F."/>
        </authorList>
    </citation>
    <scope>NUCLEOTIDE SEQUENCE [LARGE SCALE GENOMIC DNA]</scope>
</reference>